<keyword evidence="4 7" id="KW-0238">DNA-binding</keyword>
<dbReference type="Gene3D" id="6.10.250.690">
    <property type="match status" value="1"/>
</dbReference>
<dbReference type="AlphaFoldDB" id="A0A3D9Z285"/>
<evidence type="ECO:0000256" key="7">
    <source>
        <dbReference type="PROSITE-ProRule" id="PRU01091"/>
    </source>
</evidence>
<evidence type="ECO:0000256" key="8">
    <source>
        <dbReference type="SAM" id="MobiDB-lite"/>
    </source>
</evidence>
<dbReference type="Proteomes" id="UP000256900">
    <property type="component" value="Unassembled WGS sequence"/>
</dbReference>
<keyword evidence="3" id="KW-0805">Transcription regulation</keyword>
<dbReference type="Pfam" id="PF00486">
    <property type="entry name" value="Trans_reg_C"/>
    <property type="match status" value="1"/>
</dbReference>
<dbReference type="PROSITE" id="PS50110">
    <property type="entry name" value="RESPONSE_REGULATORY"/>
    <property type="match status" value="1"/>
</dbReference>
<dbReference type="GO" id="GO:0005829">
    <property type="term" value="C:cytosol"/>
    <property type="evidence" value="ECO:0007669"/>
    <property type="project" value="TreeGrafter"/>
</dbReference>
<gene>
    <name evidence="11" type="ORF">DES32_1751</name>
</gene>
<dbReference type="RefSeq" id="WP_115836225.1">
    <property type="nucleotide sequence ID" value="NZ_CP025086.1"/>
</dbReference>
<dbReference type="Gene3D" id="3.40.50.2300">
    <property type="match status" value="1"/>
</dbReference>
<keyword evidence="12" id="KW-1185">Reference proteome</keyword>
<feature type="domain" description="OmpR/PhoB-type" evidence="10">
    <location>
        <begin position="124"/>
        <end position="218"/>
    </location>
</feature>
<proteinExistence type="predicted"/>
<dbReference type="GO" id="GO:0000156">
    <property type="term" value="F:phosphorelay response regulator activity"/>
    <property type="evidence" value="ECO:0007669"/>
    <property type="project" value="TreeGrafter"/>
</dbReference>
<dbReference type="SMART" id="SM00862">
    <property type="entry name" value="Trans_reg_C"/>
    <property type="match status" value="1"/>
</dbReference>
<feature type="domain" description="Response regulatory" evidence="9">
    <location>
        <begin position="2"/>
        <end position="116"/>
    </location>
</feature>
<dbReference type="CDD" id="cd00383">
    <property type="entry name" value="trans_reg_C"/>
    <property type="match status" value="1"/>
</dbReference>
<dbReference type="InterPro" id="IPR001867">
    <property type="entry name" value="OmpR/PhoB-type_DNA-bd"/>
</dbReference>
<evidence type="ECO:0000259" key="10">
    <source>
        <dbReference type="PROSITE" id="PS51755"/>
    </source>
</evidence>
<keyword evidence="1 6" id="KW-0597">Phosphoprotein</keyword>
<evidence type="ECO:0000256" key="3">
    <source>
        <dbReference type="ARBA" id="ARBA00023015"/>
    </source>
</evidence>
<dbReference type="GO" id="GO:0000976">
    <property type="term" value="F:transcription cis-regulatory region binding"/>
    <property type="evidence" value="ECO:0007669"/>
    <property type="project" value="TreeGrafter"/>
</dbReference>
<dbReference type="Pfam" id="PF00072">
    <property type="entry name" value="Response_reg"/>
    <property type="match status" value="1"/>
</dbReference>
<dbReference type="EMBL" id="QUMO01000002">
    <property type="protein sequence ID" value="REF88110.1"/>
    <property type="molecule type" value="Genomic_DNA"/>
</dbReference>
<protein>
    <submittedName>
        <fullName evidence="11">Winged helix family two component transcriptional regulator</fullName>
    </submittedName>
</protein>
<dbReference type="PANTHER" id="PTHR48111">
    <property type="entry name" value="REGULATOR OF RPOS"/>
    <property type="match status" value="1"/>
</dbReference>
<dbReference type="SUPFAM" id="SSF52172">
    <property type="entry name" value="CheY-like"/>
    <property type="match status" value="1"/>
</dbReference>
<feature type="DNA-binding region" description="OmpR/PhoB-type" evidence="7">
    <location>
        <begin position="124"/>
        <end position="218"/>
    </location>
</feature>
<feature type="modified residue" description="4-aspartylphosphate" evidence="6">
    <location>
        <position position="51"/>
    </location>
</feature>
<dbReference type="SMART" id="SM00448">
    <property type="entry name" value="REC"/>
    <property type="match status" value="1"/>
</dbReference>
<dbReference type="CDD" id="cd19934">
    <property type="entry name" value="REC_OmpR_EcPhoP-like"/>
    <property type="match status" value="1"/>
</dbReference>
<dbReference type="OrthoDB" id="9802426at2"/>
<dbReference type="InterPro" id="IPR039420">
    <property type="entry name" value="WalR-like"/>
</dbReference>
<dbReference type="FunFam" id="1.10.10.10:FF:000005">
    <property type="entry name" value="Two-component system response regulator"/>
    <property type="match status" value="1"/>
</dbReference>
<keyword evidence="5" id="KW-0804">Transcription</keyword>
<name>A0A3D9Z285_9HYPH</name>
<evidence type="ECO:0000256" key="5">
    <source>
        <dbReference type="ARBA" id="ARBA00023163"/>
    </source>
</evidence>
<dbReference type="GO" id="GO:0032993">
    <property type="term" value="C:protein-DNA complex"/>
    <property type="evidence" value="ECO:0007669"/>
    <property type="project" value="TreeGrafter"/>
</dbReference>
<dbReference type="SUPFAM" id="SSF46894">
    <property type="entry name" value="C-terminal effector domain of the bipartite response regulators"/>
    <property type="match status" value="1"/>
</dbReference>
<sequence>MRLLVVEDDKDLNRQIATALVQAGYAVDRAYDGEEGWFLGDTESYDAIVLDLGLPKKDGIAVLKDWRAAGRTTPVLILTARDRWSDKVQGFDVGADDYVAKPFHIEEVLARLRALLRRATGHASSELTCGPVRLDTRSGRVLVDGNQIKLTSHEYRLLSYLMHHAGRVVSRTELVEHLYDQDFDRDSNTIEVFVGRLRKKLGIDIIQTMRGLGYVVAAPENGQSPGKTGKPDAGALKNS</sequence>
<accession>A0A3D9Z285</accession>
<evidence type="ECO:0000313" key="11">
    <source>
        <dbReference type="EMBL" id="REF88110.1"/>
    </source>
</evidence>
<dbReference type="InterPro" id="IPR001789">
    <property type="entry name" value="Sig_transdc_resp-reg_receiver"/>
</dbReference>
<organism evidence="11 12">
    <name type="scientific">Methylovirgula ligni</name>
    <dbReference type="NCBI Taxonomy" id="569860"/>
    <lineage>
        <taxon>Bacteria</taxon>
        <taxon>Pseudomonadati</taxon>
        <taxon>Pseudomonadota</taxon>
        <taxon>Alphaproteobacteria</taxon>
        <taxon>Hyphomicrobiales</taxon>
        <taxon>Beijerinckiaceae</taxon>
        <taxon>Methylovirgula</taxon>
    </lineage>
</organism>
<comment type="caution">
    <text evidence="11">The sequence shown here is derived from an EMBL/GenBank/DDBJ whole genome shotgun (WGS) entry which is preliminary data.</text>
</comment>
<feature type="region of interest" description="Disordered" evidence="8">
    <location>
        <begin position="218"/>
        <end position="239"/>
    </location>
</feature>
<dbReference type="FunFam" id="3.40.50.2300:FF:000002">
    <property type="entry name" value="DNA-binding response regulator PhoP"/>
    <property type="match status" value="1"/>
</dbReference>
<evidence type="ECO:0000256" key="6">
    <source>
        <dbReference type="PROSITE-ProRule" id="PRU00169"/>
    </source>
</evidence>
<dbReference type="InterPro" id="IPR011006">
    <property type="entry name" value="CheY-like_superfamily"/>
</dbReference>
<evidence type="ECO:0000259" key="9">
    <source>
        <dbReference type="PROSITE" id="PS50110"/>
    </source>
</evidence>
<reference evidence="11 12" key="1">
    <citation type="submission" date="2018-08" db="EMBL/GenBank/DDBJ databases">
        <title>Genomic Encyclopedia of Type Strains, Phase IV (KMG-IV): sequencing the most valuable type-strain genomes for metagenomic binning, comparative biology and taxonomic classification.</title>
        <authorList>
            <person name="Goeker M."/>
        </authorList>
    </citation>
    <scope>NUCLEOTIDE SEQUENCE [LARGE SCALE GENOMIC DNA]</scope>
    <source>
        <strain evidence="11 12">BW863</strain>
    </source>
</reference>
<dbReference type="Gene3D" id="1.10.10.10">
    <property type="entry name" value="Winged helix-like DNA-binding domain superfamily/Winged helix DNA-binding domain"/>
    <property type="match status" value="1"/>
</dbReference>
<evidence type="ECO:0000256" key="4">
    <source>
        <dbReference type="ARBA" id="ARBA00023125"/>
    </source>
</evidence>
<dbReference type="InterPro" id="IPR036388">
    <property type="entry name" value="WH-like_DNA-bd_sf"/>
</dbReference>
<evidence type="ECO:0000256" key="1">
    <source>
        <dbReference type="ARBA" id="ARBA00022553"/>
    </source>
</evidence>
<dbReference type="PROSITE" id="PS51755">
    <property type="entry name" value="OMPR_PHOB"/>
    <property type="match status" value="1"/>
</dbReference>
<evidence type="ECO:0000313" key="12">
    <source>
        <dbReference type="Proteomes" id="UP000256900"/>
    </source>
</evidence>
<dbReference type="PANTHER" id="PTHR48111:SF37">
    <property type="entry name" value="RESPONSE REGULATOR PROTEIN CARR"/>
    <property type="match status" value="1"/>
</dbReference>
<evidence type="ECO:0000256" key="2">
    <source>
        <dbReference type="ARBA" id="ARBA00023012"/>
    </source>
</evidence>
<keyword evidence="2" id="KW-0902">Two-component regulatory system</keyword>
<dbReference type="InterPro" id="IPR016032">
    <property type="entry name" value="Sig_transdc_resp-reg_C-effctor"/>
</dbReference>
<dbReference type="GO" id="GO:0006355">
    <property type="term" value="P:regulation of DNA-templated transcription"/>
    <property type="evidence" value="ECO:0007669"/>
    <property type="project" value="InterPro"/>
</dbReference>